<dbReference type="AlphaFoldDB" id="E6TYZ3"/>
<dbReference type="InterPro" id="IPR036291">
    <property type="entry name" value="NAD(P)-bd_dom_sf"/>
</dbReference>
<dbReference type="RefSeq" id="WP_013490762.1">
    <property type="nucleotide sequence ID" value="NC_014829.1"/>
</dbReference>
<proteinExistence type="predicted"/>
<dbReference type="Pfam" id="PF01370">
    <property type="entry name" value="Epimerase"/>
    <property type="match status" value="1"/>
</dbReference>
<evidence type="ECO:0000313" key="3">
    <source>
        <dbReference type="Proteomes" id="UP000001401"/>
    </source>
</evidence>
<evidence type="ECO:0000313" key="2">
    <source>
        <dbReference type="EMBL" id="ADU32436.1"/>
    </source>
</evidence>
<evidence type="ECO:0000259" key="1">
    <source>
        <dbReference type="Pfam" id="PF01370"/>
    </source>
</evidence>
<keyword evidence="3" id="KW-1185">Reference proteome</keyword>
<dbReference type="Proteomes" id="UP000001401">
    <property type="component" value="Chromosome"/>
</dbReference>
<dbReference type="InterPro" id="IPR001509">
    <property type="entry name" value="Epimerase_deHydtase"/>
</dbReference>
<dbReference type="STRING" id="649639.Bcell_4209"/>
<protein>
    <submittedName>
        <fullName evidence="2">Saccharopine dehydrogenase</fullName>
    </submittedName>
</protein>
<sequence>MKKALVLGATGGIGYSIVKELVSRDIEVIAFSRTEKKLTALFGDNEKVTIFSGDVFNRQALLDAAEDVDVIFHALNIPYADWEEKLSKVMGNILYVAEKQLAKVAIADNIYAYGRAEGVAKVTEETEKNPHTKKGKIRLKVEKQAKDSNVPVLIAHFPDFYGPNAESAILQYTLDAVVKGKKASFVGNQSVKREYIFTPDGAKAIVELASRDDAYGQNWNIPGADIISGHELVKILRGITGYNKKVGTVTKRMIQFIGIFNAQMREVVEMLYLTETPVVLSGEKYEREIGEIPRTSYKDGLHETISFMKNKEAVKTTV</sequence>
<dbReference type="PANTHER" id="PTHR48079:SF6">
    <property type="entry name" value="NAD(P)-BINDING DOMAIN-CONTAINING PROTEIN-RELATED"/>
    <property type="match status" value="1"/>
</dbReference>
<dbReference type="GO" id="GO:0005737">
    <property type="term" value="C:cytoplasm"/>
    <property type="evidence" value="ECO:0007669"/>
    <property type="project" value="TreeGrafter"/>
</dbReference>
<dbReference type="HOGENOM" id="CLU_049717_0_0_9"/>
<dbReference type="SUPFAM" id="SSF51735">
    <property type="entry name" value="NAD(P)-binding Rossmann-fold domains"/>
    <property type="match status" value="1"/>
</dbReference>
<organism evidence="2 3">
    <name type="scientific">Evansella cellulosilytica (strain ATCC 21833 / DSM 2522 / FERM P-1141 / JCM 9156 / N-4)</name>
    <name type="common">Bacillus cellulosilyticus</name>
    <dbReference type="NCBI Taxonomy" id="649639"/>
    <lineage>
        <taxon>Bacteria</taxon>
        <taxon>Bacillati</taxon>
        <taxon>Bacillota</taxon>
        <taxon>Bacilli</taxon>
        <taxon>Bacillales</taxon>
        <taxon>Bacillaceae</taxon>
        <taxon>Evansella</taxon>
    </lineage>
</organism>
<accession>E6TYZ3</accession>
<dbReference type="GO" id="GO:0004029">
    <property type="term" value="F:aldehyde dehydrogenase (NAD+) activity"/>
    <property type="evidence" value="ECO:0007669"/>
    <property type="project" value="TreeGrafter"/>
</dbReference>
<dbReference type="EMBL" id="CP002394">
    <property type="protein sequence ID" value="ADU32436.1"/>
    <property type="molecule type" value="Genomic_DNA"/>
</dbReference>
<dbReference type="PANTHER" id="PTHR48079">
    <property type="entry name" value="PROTEIN YEEZ"/>
    <property type="match status" value="1"/>
</dbReference>
<dbReference type="eggNOG" id="COG0451">
    <property type="taxonomic scope" value="Bacteria"/>
</dbReference>
<dbReference type="Gene3D" id="3.40.50.720">
    <property type="entry name" value="NAD(P)-binding Rossmann-like Domain"/>
    <property type="match status" value="1"/>
</dbReference>
<reference evidence="2" key="1">
    <citation type="submission" date="2010-12" db="EMBL/GenBank/DDBJ databases">
        <title>Complete sequence of Bacillus cellulosilyticus DSM 2522.</title>
        <authorList>
            <consortium name="US DOE Joint Genome Institute"/>
            <person name="Lucas S."/>
            <person name="Copeland A."/>
            <person name="Lapidus A."/>
            <person name="Cheng J.-F."/>
            <person name="Bruce D."/>
            <person name="Goodwin L."/>
            <person name="Pitluck S."/>
            <person name="Chertkov O."/>
            <person name="Detter J.C."/>
            <person name="Han C."/>
            <person name="Tapia R."/>
            <person name="Land M."/>
            <person name="Hauser L."/>
            <person name="Jeffries C."/>
            <person name="Kyrpides N."/>
            <person name="Ivanova N."/>
            <person name="Mikhailova N."/>
            <person name="Brumm P."/>
            <person name="Mead D."/>
            <person name="Woyke T."/>
        </authorList>
    </citation>
    <scope>NUCLEOTIDE SEQUENCE [LARGE SCALE GENOMIC DNA]</scope>
    <source>
        <strain evidence="2">DSM 2522</strain>
    </source>
</reference>
<feature type="domain" description="NAD-dependent epimerase/dehydratase" evidence="1">
    <location>
        <begin position="4"/>
        <end position="221"/>
    </location>
</feature>
<dbReference type="OrthoDB" id="112777at2"/>
<name>E6TYZ3_EVAC2</name>
<dbReference type="KEGG" id="bco:Bcell_4209"/>
<dbReference type="InterPro" id="IPR051783">
    <property type="entry name" value="NAD(P)-dependent_oxidoreduct"/>
</dbReference>
<gene>
    <name evidence="2" type="ordered locus">Bcell_4209</name>
</gene>